<organism evidence="5">
    <name type="scientific">Aspergillus flavus</name>
    <dbReference type="NCBI Taxonomy" id="5059"/>
    <lineage>
        <taxon>Eukaryota</taxon>
        <taxon>Fungi</taxon>
        <taxon>Dikarya</taxon>
        <taxon>Ascomycota</taxon>
        <taxon>Pezizomycotina</taxon>
        <taxon>Eurotiomycetes</taxon>
        <taxon>Eurotiomycetidae</taxon>
        <taxon>Eurotiales</taxon>
        <taxon>Aspergillaceae</taxon>
        <taxon>Aspergillus</taxon>
        <taxon>Aspergillus subgen. Circumdati</taxon>
    </lineage>
</organism>
<evidence type="ECO:0000256" key="3">
    <source>
        <dbReference type="ARBA" id="ARBA00022827"/>
    </source>
</evidence>
<dbReference type="Pfam" id="PF00175">
    <property type="entry name" value="NAD_binding_1"/>
    <property type="match status" value="1"/>
</dbReference>
<feature type="domain" description="Oxidoreductase FAD/NAD(P)-binding" evidence="4">
    <location>
        <begin position="23"/>
        <end position="135"/>
    </location>
</feature>
<keyword evidence="2" id="KW-0285">Flavoprotein</keyword>
<dbReference type="SUPFAM" id="SSF52343">
    <property type="entry name" value="Ferredoxin reductase-like, C-terminal NADP-linked domain"/>
    <property type="match status" value="1"/>
</dbReference>
<dbReference type="AlphaFoldDB" id="A0A5N6GRE3"/>
<evidence type="ECO:0000256" key="1">
    <source>
        <dbReference type="ARBA" id="ARBA00001974"/>
    </source>
</evidence>
<dbReference type="VEuPathDB" id="FungiDB:AFLA_010293"/>
<dbReference type="Gene3D" id="3.40.50.80">
    <property type="entry name" value="Nucleotide-binding domain of ferredoxin-NADP reductase (FNR) module"/>
    <property type="match status" value="1"/>
</dbReference>
<protein>
    <recommendedName>
        <fullName evidence="4">Oxidoreductase FAD/NAD(P)-binding domain-containing protein</fullName>
    </recommendedName>
</protein>
<dbReference type="PANTHER" id="PTHR19384">
    <property type="entry name" value="NITRIC OXIDE SYNTHASE-RELATED"/>
    <property type="match status" value="1"/>
</dbReference>
<dbReference type="GO" id="GO:0050660">
    <property type="term" value="F:flavin adenine dinucleotide binding"/>
    <property type="evidence" value="ECO:0007669"/>
    <property type="project" value="TreeGrafter"/>
</dbReference>
<dbReference type="VEuPathDB" id="FungiDB:F9C07_2286592"/>
<dbReference type="PANTHER" id="PTHR19384:SF127">
    <property type="entry name" value="BIFUNCTIONAL CYTOCHROME P450_NADPH--P450 REDUCTASE"/>
    <property type="match status" value="1"/>
</dbReference>
<dbReference type="InterPro" id="IPR001709">
    <property type="entry name" value="Flavoprot_Pyr_Nucl_cyt_Rdtase"/>
</dbReference>
<reference evidence="5" key="1">
    <citation type="submission" date="2019-04" db="EMBL/GenBank/DDBJ databases">
        <title>Friends and foes A comparative genomics study of 23 Aspergillus species from section Flavi.</title>
        <authorList>
            <consortium name="DOE Joint Genome Institute"/>
            <person name="Kjaerbolling I."/>
            <person name="Vesth T."/>
            <person name="Frisvad J.C."/>
            <person name="Nybo J.L."/>
            <person name="Theobald S."/>
            <person name="Kildgaard S."/>
            <person name="Isbrandt T."/>
            <person name="Kuo A."/>
            <person name="Sato A."/>
            <person name="Lyhne E.K."/>
            <person name="Kogle M.E."/>
            <person name="Wiebenga A."/>
            <person name="Kun R.S."/>
            <person name="Lubbers R.J."/>
            <person name="Makela M.R."/>
            <person name="Barry K."/>
            <person name="Chovatia M."/>
            <person name="Clum A."/>
            <person name="Daum C."/>
            <person name="Haridas S."/>
            <person name="He G."/>
            <person name="LaButti K."/>
            <person name="Lipzen A."/>
            <person name="Mondo S."/>
            <person name="Riley R."/>
            <person name="Salamov A."/>
            <person name="Simmons B.A."/>
            <person name="Magnuson J.K."/>
            <person name="Henrissat B."/>
            <person name="Mortensen U.H."/>
            <person name="Larsen T.O."/>
            <person name="Devries R.P."/>
            <person name="Grigoriev I.V."/>
            <person name="Machida M."/>
            <person name="Baker S.E."/>
            <person name="Andersen M.R."/>
        </authorList>
    </citation>
    <scope>NUCLEOTIDE SEQUENCE [LARGE SCALE GENOMIC DNA]</scope>
    <source>
        <strain evidence="5">CBS 121.62</strain>
    </source>
</reference>
<dbReference type="InterPro" id="IPR039261">
    <property type="entry name" value="FNR_nucleotide-bd"/>
</dbReference>
<dbReference type="InterPro" id="IPR001433">
    <property type="entry name" value="OxRdtase_FAD/NAD-bd"/>
</dbReference>
<accession>A0A5N6GRE3</accession>
<keyword evidence="3" id="KW-0274">FAD</keyword>
<dbReference type="Proteomes" id="UP000325434">
    <property type="component" value="Unassembled WGS sequence"/>
</dbReference>
<evidence type="ECO:0000256" key="2">
    <source>
        <dbReference type="ARBA" id="ARBA00022630"/>
    </source>
</evidence>
<name>A0A5N6GRE3_ASPFL</name>
<comment type="cofactor">
    <cofactor evidence="1">
        <name>FAD</name>
        <dbReference type="ChEBI" id="CHEBI:57692"/>
    </cofactor>
</comment>
<dbReference type="EMBL" id="ML734625">
    <property type="protein sequence ID" value="KAB8244508.1"/>
    <property type="molecule type" value="Genomic_DNA"/>
</dbReference>
<dbReference type="PRINTS" id="PR00371">
    <property type="entry name" value="FPNCR"/>
</dbReference>
<sequence>MSIRSLRNNFTLRHVSQLKPLLMVAAGTGIAPFRGFVQERFAIIQGRKGTSRLAPALLFFGCRNGELDDLYREEFDTWEAAGAVKVYRAYSRLSSGNGQHVQDVVKEHEEEARDLWIRGASCYVCGAPKMAEGVKVVMKGICGGLLKDEVVRGRYFVEIFT</sequence>
<evidence type="ECO:0000313" key="5">
    <source>
        <dbReference type="EMBL" id="KAB8244508.1"/>
    </source>
</evidence>
<dbReference type="GO" id="GO:0003958">
    <property type="term" value="F:NADPH-hemoprotein reductase activity"/>
    <property type="evidence" value="ECO:0007669"/>
    <property type="project" value="TreeGrafter"/>
</dbReference>
<gene>
    <name evidence="5" type="ORF">BDV35DRAFT_286422</name>
</gene>
<dbReference type="GO" id="GO:0010181">
    <property type="term" value="F:FMN binding"/>
    <property type="evidence" value="ECO:0007669"/>
    <property type="project" value="TreeGrafter"/>
</dbReference>
<proteinExistence type="predicted"/>
<evidence type="ECO:0000259" key="4">
    <source>
        <dbReference type="Pfam" id="PF00175"/>
    </source>
</evidence>
<dbReference type="GO" id="GO:0005829">
    <property type="term" value="C:cytosol"/>
    <property type="evidence" value="ECO:0007669"/>
    <property type="project" value="TreeGrafter"/>
</dbReference>